<dbReference type="InterPro" id="IPR017981">
    <property type="entry name" value="GPCR_2-like_7TM"/>
</dbReference>
<feature type="domain" description="GAIN-B" evidence="13">
    <location>
        <begin position="277"/>
        <end position="444"/>
    </location>
</feature>
<keyword evidence="5 12" id="KW-1133">Transmembrane helix</keyword>
<evidence type="ECO:0000256" key="6">
    <source>
        <dbReference type="ARBA" id="ARBA00023040"/>
    </source>
</evidence>
<dbReference type="Gene3D" id="4.10.1240.10">
    <property type="entry name" value="GPCR, family 2, extracellular hormone receptor domain"/>
    <property type="match status" value="1"/>
</dbReference>
<dbReference type="PROSITE" id="PS00650">
    <property type="entry name" value="G_PROTEIN_RECEP_F2_2"/>
    <property type="match status" value="1"/>
</dbReference>
<proteinExistence type="inferred from homology"/>
<evidence type="ECO:0000313" key="16">
    <source>
        <dbReference type="Proteomes" id="UP000824782"/>
    </source>
</evidence>
<feature type="transmembrane region" description="Helical" evidence="12">
    <location>
        <begin position="650"/>
        <end position="668"/>
    </location>
</feature>
<dbReference type="GO" id="GO:0007166">
    <property type="term" value="P:cell surface receptor signaling pathway"/>
    <property type="evidence" value="ECO:0007669"/>
    <property type="project" value="InterPro"/>
</dbReference>
<evidence type="ECO:0000313" key="15">
    <source>
        <dbReference type="EMBL" id="KAG8544095.1"/>
    </source>
</evidence>
<evidence type="ECO:0000256" key="4">
    <source>
        <dbReference type="ARBA" id="ARBA00022729"/>
    </source>
</evidence>
<feature type="domain" description="G-protein coupled receptors family 2 profile 2" evidence="14">
    <location>
        <begin position="452"/>
        <end position="704"/>
    </location>
</feature>
<dbReference type="GO" id="GO:0005886">
    <property type="term" value="C:plasma membrane"/>
    <property type="evidence" value="ECO:0007669"/>
    <property type="project" value="UniProtKB-SubCell"/>
</dbReference>
<organism evidence="15 16">
    <name type="scientific">Engystomops pustulosus</name>
    <name type="common">Tungara frog</name>
    <name type="synonym">Physalaemus pustulosus</name>
    <dbReference type="NCBI Taxonomy" id="76066"/>
    <lineage>
        <taxon>Eukaryota</taxon>
        <taxon>Metazoa</taxon>
        <taxon>Chordata</taxon>
        <taxon>Craniata</taxon>
        <taxon>Vertebrata</taxon>
        <taxon>Euteleostomi</taxon>
        <taxon>Amphibia</taxon>
        <taxon>Batrachia</taxon>
        <taxon>Anura</taxon>
        <taxon>Neobatrachia</taxon>
        <taxon>Hyloidea</taxon>
        <taxon>Leptodactylidae</taxon>
        <taxon>Leiuperinae</taxon>
        <taxon>Engystomops</taxon>
    </lineage>
</organism>
<dbReference type="InterPro" id="IPR036445">
    <property type="entry name" value="GPCR_2_extracell_dom_sf"/>
</dbReference>
<dbReference type="PROSITE" id="PS50221">
    <property type="entry name" value="GAIN_B"/>
    <property type="match status" value="1"/>
</dbReference>
<evidence type="ECO:0000256" key="3">
    <source>
        <dbReference type="ARBA" id="ARBA00022692"/>
    </source>
</evidence>
<dbReference type="FunFam" id="1.20.1070.10:FF:000058">
    <property type="entry name" value="Adhesion G protein-coupled receptor F5"/>
    <property type="match status" value="1"/>
</dbReference>
<gene>
    <name evidence="15" type="ORF">GDO81_023092</name>
</gene>
<keyword evidence="4" id="KW-0732">Signal</keyword>
<evidence type="ECO:0000256" key="7">
    <source>
        <dbReference type="ARBA" id="ARBA00023136"/>
    </source>
</evidence>
<accession>A0AAV6ZA33</accession>
<dbReference type="InterPro" id="IPR000832">
    <property type="entry name" value="GPCR_2_secretin-like"/>
</dbReference>
<evidence type="ECO:0000256" key="1">
    <source>
        <dbReference type="ARBA" id="ARBA00004141"/>
    </source>
</evidence>
<evidence type="ECO:0000259" key="14">
    <source>
        <dbReference type="PROSITE" id="PS50261"/>
    </source>
</evidence>
<feature type="transmembrane region" description="Helical" evidence="12">
    <location>
        <begin position="528"/>
        <end position="549"/>
    </location>
</feature>
<dbReference type="InterPro" id="IPR000203">
    <property type="entry name" value="GPS"/>
</dbReference>
<keyword evidence="3 12" id="KW-0812">Transmembrane</keyword>
<dbReference type="InterPro" id="IPR051587">
    <property type="entry name" value="Adhesion_GPCR"/>
</dbReference>
<keyword evidence="7 12" id="KW-0472">Membrane</keyword>
<dbReference type="SUPFAM" id="SSF111418">
    <property type="entry name" value="Hormone receptor domain"/>
    <property type="match status" value="1"/>
</dbReference>
<dbReference type="Proteomes" id="UP000824782">
    <property type="component" value="Unassembled WGS sequence"/>
</dbReference>
<sequence>MRLKMVMEVHNGSRTTVVTSSRTSTLTIKNIPRYWGEDGSSYNVFWEPGRKIADPVYRGDWRCYPFSMDEIPEQDMYYSCIFRDGFGADVRSGVQVAVISDTDKFCSVDGDRRWKVTKAGDNAEILCPRGKTGRITRSCLTTGHWAPPEDSCEDTRLWSLLEQAKRLNGGVGIPEVDILLTMETLRNYTMQRLNYISHPSDIITVVETIKILSRAGVEYNIQLPPSSMLDFVTVCSRLLSFDFETFWTPALRRQPSLGSMFLQSVEVISRLLETDSSSLMLIQPNLHLSTRVLDSSAWTEYNISFNTTPNIEVVIKNIAMKPSGNITIINMVLMNLGKILPWSFGESVRGHNHSVESHVLINTMKGGTETITESDLHMTFFRMREPNETEVTTAQCVFWDNSLFEGSGGWSTEGCQTRPVDDSVVCRCRHVAPCSVLRSLGVFQDDSEEDALEILSQVGASLSIFSLLICFIVYIIEWRLVVKDDITFYRQVTLINISVSRIIADVWFLVSTFITVSHTNHLCISAAFFQHVFYLASLFWMLIQGLILLYELVFTFKLFKVAVIVAMIGIGYICPLIVASVTIGVEYPKEGYLTEGTCFLNREDGAVFAFEGPTLLVVVLNFFTIGAMVWKLLRPPEAEEPEDEGDTKSLVARALACLTSLFGITWFLESEMWLEKVHEFFVYALKVLNSFQGVIILIFGCLLDRRIRKFLAKRFQKLQSLFSSPTCCEQVSYNVQGSAMGSSLTPQAVMYSREGAGVLHVFCDQNRAPEALESYRQIFRR</sequence>
<dbReference type="GO" id="GO:0007189">
    <property type="term" value="P:adenylate cyclase-activating G protein-coupled receptor signaling pathway"/>
    <property type="evidence" value="ECO:0007669"/>
    <property type="project" value="TreeGrafter"/>
</dbReference>
<evidence type="ECO:0000256" key="10">
    <source>
        <dbReference type="ARBA" id="ARBA00023180"/>
    </source>
</evidence>
<dbReference type="AlphaFoldDB" id="A0AAV6ZA33"/>
<reference evidence="15" key="1">
    <citation type="thesis" date="2020" institute="ProQuest LLC" country="789 East Eisenhower Parkway, Ann Arbor, MI, USA">
        <title>Comparative Genomics and Chromosome Evolution.</title>
        <authorList>
            <person name="Mudd A.B."/>
        </authorList>
    </citation>
    <scope>NUCLEOTIDE SEQUENCE</scope>
    <source>
        <strain evidence="15">237g6f4</strain>
        <tissue evidence="15">Blood</tissue>
    </source>
</reference>
<dbReference type="Pfam" id="PF01825">
    <property type="entry name" value="GPS"/>
    <property type="match status" value="1"/>
</dbReference>
<dbReference type="EMBL" id="WNYA01002571">
    <property type="protein sequence ID" value="KAG8544095.1"/>
    <property type="molecule type" value="Genomic_DNA"/>
</dbReference>
<dbReference type="InterPro" id="IPR017983">
    <property type="entry name" value="GPCR_2_secretin-like_CS"/>
</dbReference>
<feature type="transmembrane region" description="Helical" evidence="12">
    <location>
        <begin position="605"/>
        <end position="630"/>
    </location>
</feature>
<feature type="transmembrane region" description="Helical" evidence="12">
    <location>
        <begin position="561"/>
        <end position="585"/>
    </location>
</feature>
<dbReference type="Gene3D" id="1.20.1070.10">
    <property type="entry name" value="Rhodopsin 7-helix transmembrane proteins"/>
    <property type="match status" value="1"/>
</dbReference>
<keyword evidence="16" id="KW-1185">Reference proteome</keyword>
<keyword evidence="10" id="KW-0325">Glycoprotein</keyword>
<dbReference type="Pfam" id="PF00002">
    <property type="entry name" value="7tm_2"/>
    <property type="match status" value="1"/>
</dbReference>
<dbReference type="InterPro" id="IPR057244">
    <property type="entry name" value="GAIN_B"/>
</dbReference>
<dbReference type="SMART" id="SM00303">
    <property type="entry name" value="GPS"/>
    <property type="match status" value="1"/>
</dbReference>
<dbReference type="PANTHER" id="PTHR45813:SF2">
    <property type="entry name" value="ADHESION G-PROTEIN COUPLED RECEPTOR F3"/>
    <property type="match status" value="1"/>
</dbReference>
<feature type="transmembrane region" description="Helical" evidence="12">
    <location>
        <begin position="680"/>
        <end position="703"/>
    </location>
</feature>
<comment type="subcellular location">
    <subcellularLocation>
        <location evidence="1">Membrane</location>
        <topology evidence="1">Multi-pass membrane protein</topology>
    </subcellularLocation>
</comment>
<name>A0AAV6ZA33_ENGPU</name>
<comment type="similarity">
    <text evidence="2">Belongs to the G-protein coupled receptor 2 family. Adhesion G-protein coupled receptor (ADGR) subfamily.</text>
</comment>
<feature type="transmembrane region" description="Helical" evidence="12">
    <location>
        <begin position="494"/>
        <end position="516"/>
    </location>
</feature>
<dbReference type="PRINTS" id="PR00249">
    <property type="entry name" value="GPCRSECRETIN"/>
</dbReference>
<evidence type="ECO:0000256" key="9">
    <source>
        <dbReference type="ARBA" id="ARBA00023170"/>
    </source>
</evidence>
<keyword evidence="6" id="KW-0297">G-protein coupled receptor</keyword>
<evidence type="ECO:0000256" key="12">
    <source>
        <dbReference type="SAM" id="Phobius"/>
    </source>
</evidence>
<dbReference type="InterPro" id="IPR046338">
    <property type="entry name" value="GAIN_dom_sf"/>
</dbReference>
<dbReference type="Gene3D" id="2.60.220.50">
    <property type="match status" value="1"/>
</dbReference>
<keyword evidence="11" id="KW-0807">Transducer</keyword>
<evidence type="ECO:0000256" key="5">
    <source>
        <dbReference type="ARBA" id="ARBA00022989"/>
    </source>
</evidence>
<feature type="transmembrane region" description="Helical" evidence="12">
    <location>
        <begin position="462"/>
        <end position="482"/>
    </location>
</feature>
<protein>
    <submittedName>
        <fullName evidence="15">Uncharacterized protein</fullName>
    </submittedName>
</protein>
<keyword evidence="9" id="KW-0675">Receptor</keyword>
<evidence type="ECO:0000256" key="8">
    <source>
        <dbReference type="ARBA" id="ARBA00023157"/>
    </source>
</evidence>
<comment type="caution">
    <text evidence="15">The sequence shown here is derived from an EMBL/GenBank/DDBJ whole genome shotgun (WGS) entry which is preliminary data.</text>
</comment>
<evidence type="ECO:0000259" key="13">
    <source>
        <dbReference type="PROSITE" id="PS50221"/>
    </source>
</evidence>
<dbReference type="PANTHER" id="PTHR45813">
    <property type="entry name" value="IG-LIKE DOMAIN-CONTAINING PROTEIN"/>
    <property type="match status" value="1"/>
</dbReference>
<evidence type="ECO:0000256" key="11">
    <source>
        <dbReference type="ARBA" id="ARBA00023224"/>
    </source>
</evidence>
<evidence type="ECO:0000256" key="2">
    <source>
        <dbReference type="ARBA" id="ARBA00007343"/>
    </source>
</evidence>
<dbReference type="PROSITE" id="PS50261">
    <property type="entry name" value="G_PROTEIN_RECEP_F2_4"/>
    <property type="match status" value="1"/>
</dbReference>
<keyword evidence="8" id="KW-1015">Disulfide bond</keyword>
<dbReference type="GO" id="GO:0004930">
    <property type="term" value="F:G protein-coupled receptor activity"/>
    <property type="evidence" value="ECO:0007669"/>
    <property type="project" value="UniProtKB-KW"/>
</dbReference>